<name>A0ACC8EPM2_9PEZI</name>
<accession>A0ACC8EPM2</accession>
<feature type="non-terminal residue" evidence="1">
    <location>
        <position position="1"/>
    </location>
</feature>
<dbReference type="EMBL" id="KV748248">
    <property type="protein sequence ID" value="OCK88170.1"/>
    <property type="molecule type" value="Genomic_DNA"/>
</dbReference>
<reference evidence="1 2" key="1">
    <citation type="journal article" date="2016" name="Nat. Commun.">
        <title>Ectomycorrhizal ecology is imprinted in the genome of the dominant symbiotic fungus Cenococcum geophilum.</title>
        <authorList>
            <consortium name="DOE Joint Genome Institute"/>
            <person name="Peter M."/>
            <person name="Kohler A."/>
            <person name="Ohm R.A."/>
            <person name="Kuo A."/>
            <person name="Krutzmann J."/>
            <person name="Morin E."/>
            <person name="Arend M."/>
            <person name="Barry K.W."/>
            <person name="Binder M."/>
            <person name="Choi C."/>
            <person name="Clum A."/>
            <person name="Copeland A."/>
            <person name="Grisel N."/>
            <person name="Haridas S."/>
            <person name="Kipfer T."/>
            <person name="LaButti K."/>
            <person name="Lindquist E."/>
            <person name="Lipzen A."/>
            <person name="Maire R."/>
            <person name="Meier B."/>
            <person name="Mihaltcheva S."/>
            <person name="Molinier V."/>
            <person name="Murat C."/>
            <person name="Poggeler S."/>
            <person name="Quandt C.A."/>
            <person name="Sperisen C."/>
            <person name="Tritt A."/>
            <person name="Tisserant E."/>
            <person name="Crous P.W."/>
            <person name="Henrissat B."/>
            <person name="Nehls U."/>
            <person name="Egli S."/>
            <person name="Spatafora J.W."/>
            <person name="Grigoriev I.V."/>
            <person name="Martin F.M."/>
        </authorList>
    </citation>
    <scope>NUCLEOTIDE SEQUENCE [LARGE SCALE GENOMIC DNA]</scope>
    <source>
        <strain evidence="1 2">1.58</strain>
    </source>
</reference>
<evidence type="ECO:0000313" key="1">
    <source>
        <dbReference type="EMBL" id="OCK88170.1"/>
    </source>
</evidence>
<protein>
    <submittedName>
        <fullName evidence="1">Uncharacterized protein</fullName>
    </submittedName>
</protein>
<sequence>FLIKMNNKAKVCRLTRLVVLGRAGVISYKDLKKAQAKRATKEKAIAANVR</sequence>
<evidence type="ECO:0000313" key="2">
    <source>
        <dbReference type="Proteomes" id="UP000250078"/>
    </source>
</evidence>
<keyword evidence="2" id="KW-1185">Reference proteome</keyword>
<dbReference type="Proteomes" id="UP000250078">
    <property type="component" value="Unassembled WGS sequence"/>
</dbReference>
<proteinExistence type="predicted"/>
<organism evidence="1 2">
    <name type="scientific">Cenococcum geophilum 1.58</name>
    <dbReference type="NCBI Taxonomy" id="794803"/>
    <lineage>
        <taxon>Eukaryota</taxon>
        <taxon>Fungi</taxon>
        <taxon>Dikarya</taxon>
        <taxon>Ascomycota</taxon>
        <taxon>Pezizomycotina</taxon>
        <taxon>Dothideomycetes</taxon>
        <taxon>Pleosporomycetidae</taxon>
        <taxon>Gloniales</taxon>
        <taxon>Gloniaceae</taxon>
        <taxon>Cenococcum</taxon>
    </lineage>
</organism>
<gene>
    <name evidence="1" type="ORF">K441DRAFT_590495</name>
</gene>